<feature type="domain" description="DEAD-box RNA helicase Q" evidence="14">
    <location>
        <begin position="251"/>
        <end position="279"/>
    </location>
</feature>
<keyword evidence="7 9" id="KW-0653">Protein transport</keyword>
<protein>
    <recommendedName>
        <fullName evidence="9">Exocyst complex component Sec8</fullName>
    </recommendedName>
</protein>
<evidence type="ECO:0000256" key="10">
    <source>
        <dbReference type="SAM" id="Coils"/>
    </source>
</evidence>
<feature type="region of interest" description="Disordered" evidence="11">
    <location>
        <begin position="1"/>
        <end position="64"/>
    </location>
</feature>
<feature type="compositionally biased region" description="Basic and acidic residues" evidence="11">
    <location>
        <begin position="203"/>
        <end position="233"/>
    </location>
</feature>
<dbReference type="OrthoDB" id="272977at2759"/>
<keyword evidence="4" id="KW-0378">Hydrolase</keyword>
<dbReference type="Pfam" id="PF04048">
    <property type="entry name" value="Sec8_N"/>
    <property type="match status" value="1"/>
</dbReference>
<dbReference type="PROSITE" id="PS51195">
    <property type="entry name" value="Q_MOTIF"/>
    <property type="match status" value="1"/>
</dbReference>
<feature type="region of interest" description="Disordered" evidence="11">
    <location>
        <begin position="925"/>
        <end position="962"/>
    </location>
</feature>
<dbReference type="Pfam" id="PF00270">
    <property type="entry name" value="DEAD"/>
    <property type="match status" value="1"/>
</dbReference>
<dbReference type="GO" id="GO:0000145">
    <property type="term" value="C:exocyst"/>
    <property type="evidence" value="ECO:0007669"/>
    <property type="project" value="UniProtKB-UniRule"/>
</dbReference>
<reference evidence="15 16" key="1">
    <citation type="journal article" date="2018" name="MBio">
        <title>Comparative Genomics Reveals the Core Gene Toolbox for the Fungus-Insect Symbiosis.</title>
        <authorList>
            <person name="Wang Y."/>
            <person name="Stata M."/>
            <person name="Wang W."/>
            <person name="Stajich J.E."/>
            <person name="White M.M."/>
            <person name="Moncalvo J.M."/>
        </authorList>
    </citation>
    <scope>NUCLEOTIDE SEQUENCE [LARGE SCALE GENOMIC DNA]</scope>
    <source>
        <strain evidence="15 16">AUS-77-4</strain>
    </source>
</reference>
<comment type="similarity">
    <text evidence="9">Belongs to the SEC8 family.</text>
</comment>
<dbReference type="InterPro" id="IPR007191">
    <property type="entry name" value="Sec8_exocyst_N"/>
</dbReference>
<evidence type="ECO:0000256" key="7">
    <source>
        <dbReference type="ARBA" id="ARBA00022927"/>
    </source>
</evidence>
<keyword evidence="5" id="KW-0347">Helicase</keyword>
<dbReference type="GO" id="GO:0005524">
    <property type="term" value="F:ATP binding"/>
    <property type="evidence" value="ECO:0007669"/>
    <property type="project" value="UniProtKB-KW"/>
</dbReference>
<dbReference type="EMBL" id="MBFT01000492">
    <property type="protein sequence ID" value="PVU90221.1"/>
    <property type="molecule type" value="Genomic_DNA"/>
</dbReference>
<dbReference type="PROSITE" id="PS51192">
    <property type="entry name" value="HELICASE_ATP_BIND_1"/>
    <property type="match status" value="1"/>
</dbReference>
<feature type="domain" description="Helicase C-terminal" evidence="13">
    <location>
        <begin position="441"/>
        <end position="589"/>
    </location>
</feature>
<evidence type="ECO:0000256" key="4">
    <source>
        <dbReference type="ARBA" id="ARBA00022801"/>
    </source>
</evidence>
<dbReference type="GO" id="GO:0016787">
    <property type="term" value="F:hydrolase activity"/>
    <property type="evidence" value="ECO:0007669"/>
    <property type="project" value="UniProtKB-KW"/>
</dbReference>
<feature type="region of interest" description="Disordered" evidence="11">
    <location>
        <begin position="135"/>
        <end position="237"/>
    </location>
</feature>
<comment type="function">
    <text evidence="9">Component of the exocyst complex involved in the docking of exocytic vesicles with fusion sites on the plasma membrane.</text>
</comment>
<comment type="caution">
    <text evidence="15">The sequence shown here is derived from an EMBL/GenBank/DDBJ whole genome shotgun (WGS) entry which is preliminary data.</text>
</comment>
<dbReference type="GO" id="GO:0015031">
    <property type="term" value="P:protein transport"/>
    <property type="evidence" value="ECO:0007669"/>
    <property type="project" value="UniProtKB-KW"/>
</dbReference>
<dbReference type="InterPro" id="IPR014014">
    <property type="entry name" value="RNA_helicase_DEAD_Q_motif"/>
</dbReference>
<dbReference type="PANTHER" id="PTHR14146:SF0">
    <property type="entry name" value="EXOCYST COMPLEX COMPONENT 4"/>
    <property type="match status" value="1"/>
</dbReference>
<dbReference type="GO" id="GO:0003676">
    <property type="term" value="F:nucleic acid binding"/>
    <property type="evidence" value="ECO:0007669"/>
    <property type="project" value="InterPro"/>
</dbReference>
<evidence type="ECO:0000313" key="15">
    <source>
        <dbReference type="EMBL" id="PVU90221.1"/>
    </source>
</evidence>
<dbReference type="PROSITE" id="PS00039">
    <property type="entry name" value="DEAD_ATP_HELICASE"/>
    <property type="match status" value="1"/>
</dbReference>
<dbReference type="PROSITE" id="PS51194">
    <property type="entry name" value="HELICASE_CTER"/>
    <property type="match status" value="1"/>
</dbReference>
<keyword evidence="6" id="KW-0067">ATP-binding</keyword>
<evidence type="ECO:0000256" key="6">
    <source>
        <dbReference type="ARBA" id="ARBA00022840"/>
    </source>
</evidence>
<dbReference type="GO" id="GO:0006612">
    <property type="term" value="P:protein targeting to membrane"/>
    <property type="evidence" value="ECO:0007669"/>
    <property type="project" value="UniProtKB-UniRule"/>
</dbReference>
<evidence type="ECO:0000256" key="11">
    <source>
        <dbReference type="SAM" id="MobiDB-lite"/>
    </source>
</evidence>
<evidence type="ECO:0000259" key="12">
    <source>
        <dbReference type="PROSITE" id="PS51192"/>
    </source>
</evidence>
<keyword evidence="16" id="KW-1185">Reference proteome</keyword>
<feature type="domain" description="Helicase ATP-binding" evidence="12">
    <location>
        <begin position="282"/>
        <end position="444"/>
    </location>
</feature>
<accession>A0A2T9YD14</accession>
<keyword evidence="2 9" id="KW-0268">Exocytosis</keyword>
<feature type="short sequence motif" description="Q motif" evidence="8">
    <location>
        <begin position="251"/>
        <end position="279"/>
    </location>
</feature>
<evidence type="ECO:0000256" key="9">
    <source>
        <dbReference type="RuleBase" id="RU367079"/>
    </source>
</evidence>
<feature type="compositionally biased region" description="Basic residues" evidence="11">
    <location>
        <begin position="935"/>
        <end position="947"/>
    </location>
</feature>
<dbReference type="CDD" id="cd18787">
    <property type="entry name" value="SF2_C_DEAD"/>
    <property type="match status" value="1"/>
</dbReference>
<dbReference type="STRING" id="61424.A0A2T9YD14"/>
<dbReference type="Pfam" id="PF20652">
    <property type="entry name" value="Sec8_C"/>
    <property type="match status" value="1"/>
</dbReference>
<dbReference type="GO" id="GO:0090522">
    <property type="term" value="P:vesicle tethering involved in exocytosis"/>
    <property type="evidence" value="ECO:0007669"/>
    <property type="project" value="UniProtKB-UniRule"/>
</dbReference>
<dbReference type="Proteomes" id="UP000245699">
    <property type="component" value="Unassembled WGS sequence"/>
</dbReference>
<evidence type="ECO:0000256" key="3">
    <source>
        <dbReference type="ARBA" id="ARBA00022741"/>
    </source>
</evidence>
<dbReference type="Gene3D" id="3.40.50.300">
    <property type="entry name" value="P-loop containing nucleotide triphosphate hydrolases"/>
    <property type="match status" value="2"/>
</dbReference>
<dbReference type="SMART" id="SM00490">
    <property type="entry name" value="HELICc"/>
    <property type="match status" value="1"/>
</dbReference>
<dbReference type="InterPro" id="IPR014001">
    <property type="entry name" value="Helicase_ATP-bd"/>
</dbReference>
<organism evidence="15 16">
    <name type="scientific">Furculomyces boomerangus</name>
    <dbReference type="NCBI Taxonomy" id="61424"/>
    <lineage>
        <taxon>Eukaryota</taxon>
        <taxon>Fungi</taxon>
        <taxon>Fungi incertae sedis</taxon>
        <taxon>Zoopagomycota</taxon>
        <taxon>Kickxellomycotina</taxon>
        <taxon>Harpellomycetes</taxon>
        <taxon>Harpellales</taxon>
        <taxon>Harpellaceae</taxon>
        <taxon>Furculomyces</taxon>
    </lineage>
</organism>
<keyword evidence="10" id="KW-0175">Coiled coil</keyword>
<dbReference type="SUPFAM" id="SSF52540">
    <property type="entry name" value="P-loop containing nucleoside triphosphate hydrolases"/>
    <property type="match status" value="2"/>
</dbReference>
<dbReference type="InterPro" id="IPR048630">
    <property type="entry name" value="Sec8_M"/>
</dbReference>
<proteinExistence type="inferred from homology"/>
<keyword evidence="1 9" id="KW-0813">Transport</keyword>
<keyword evidence="3" id="KW-0547">Nucleotide-binding</keyword>
<dbReference type="InterPro" id="IPR027417">
    <property type="entry name" value="P-loop_NTPase"/>
</dbReference>
<evidence type="ECO:0000259" key="14">
    <source>
        <dbReference type="PROSITE" id="PS51195"/>
    </source>
</evidence>
<dbReference type="GO" id="GO:0006904">
    <property type="term" value="P:vesicle docking involved in exocytosis"/>
    <property type="evidence" value="ECO:0007669"/>
    <property type="project" value="InterPro"/>
</dbReference>
<evidence type="ECO:0000256" key="8">
    <source>
        <dbReference type="PROSITE-ProRule" id="PRU00552"/>
    </source>
</evidence>
<evidence type="ECO:0000259" key="13">
    <source>
        <dbReference type="PROSITE" id="PS51194"/>
    </source>
</evidence>
<dbReference type="GO" id="GO:0006893">
    <property type="term" value="P:Golgi to plasma membrane transport"/>
    <property type="evidence" value="ECO:0007669"/>
    <property type="project" value="TreeGrafter"/>
</dbReference>
<dbReference type="SMART" id="SM00487">
    <property type="entry name" value="DEXDc"/>
    <property type="match status" value="1"/>
</dbReference>
<evidence type="ECO:0000256" key="2">
    <source>
        <dbReference type="ARBA" id="ARBA00022483"/>
    </source>
</evidence>
<dbReference type="PANTHER" id="PTHR14146">
    <property type="entry name" value="EXOCYST COMPLEX COMPONENT 4"/>
    <property type="match status" value="1"/>
</dbReference>
<dbReference type="InterPro" id="IPR011545">
    <property type="entry name" value="DEAD/DEAH_box_helicase_dom"/>
</dbReference>
<feature type="compositionally biased region" description="Basic residues" evidence="11">
    <location>
        <begin position="23"/>
        <end position="33"/>
    </location>
</feature>
<dbReference type="Pfam" id="PF00271">
    <property type="entry name" value="Helicase_C"/>
    <property type="match status" value="1"/>
</dbReference>
<dbReference type="InterPro" id="IPR000629">
    <property type="entry name" value="RNA-helicase_DEAD-box_CS"/>
</dbReference>
<sequence>MWIIKDKLPAGPPKAPTNPQAASKKHQNKKRNRNKDPQPHKTSTQNASWKKIKLPKNLQMPDNDIGGILDFEQIDGDIYSLNKDRDSKTLTVKNNLSSQLDDSADFDSIDWDDFIYLDDFTEEKAQKGLLKSIGQQVKEIKTNPDSFSGFDPSDSETISPKSTEKQNHTADTLNKDVITSDTKSKDTSTPTAKPPKKKPAKSPKNENKDQTSKPKVKSNETKETASDKLKESTNPEIENADVIPKDVLNLDKWTNLGIHHLLLKGLGDCGFTDPTEIQERAIPVALKGRDVLGAAQTGSGKTLAFGLPICQKIVKLKSANTDSRGELSAIILVPTRELAIQVKDHLVNISKHQKINIVSIVGGMSLQKQERLIKQSPDILVATPGRLWEIVEQTDLLSQKLNKIQFLVLDEADRMLEQDITPKGSISDQISEARIDCLQPDKETYLYYFLTRFTGKTLVFVNSISLVRRLIPILTNLKIQVYPLHAQMQQRQRLKNLDRFKSAKNGVLISSDVAARGLDIPLVDHVIHYQVPRGGELYVHRSGRTARGHNEGVVVVFVCPEERSNYMRLCKTLKRSEINHFPVEFNIITKIKPIVKLSREIDTIEHKANKESHEKDWILKAAEEMDIEVDYDFIKPKSRGRYDSDEEELMVEKERQKAKNLREKLNAALSKPILPLGAIKSYLTSGEYTDMASRMLDKDNYEYRKDAVLRRAEEEIDNIEYKWRVIKTENFNPVTIALQMLDSSSLGKRHEDFQQYHKRLNNTLEGIAEEYYGGFNNSILTFSGLYDRISTASISVNTTKKNLIKAKDMLSEQKSDLDQLYMKSKQLTEIVTLLNRIEEINKLSEEIALNVEKKQFLTAVSQLIQAIQFLFDPELRPIEALSGLRQRMEREKEGITQVMIEELHNHLYLKSPYCQKGLEADDDDKGIFSNESGPKRVRSKRDKKKERRGSVSGMNIETRWEGEENPESDSFAYLELIMESLLVLDKAEDAIDAINNRVKWELSRVVDSTITEVEDRGKLSEIALIRTVSDAKLKSKMQEKIILQDFVRTLFNQFENIIDYHEYLVEIVKNLNKRERYSSNAKKTNEYKPKKVKLYNLDSLWHAMEQEILMVLTYHLIPTEKDQSDVIEQTKAVNFKQSLTKKLFVMRENETTKNQTDDLYKDVLNRFDTLMGGRMSTTNLPGIEDAVAVDHYANSGAAQRHRILVSPDIELASLLFTSTIQFVSKVGMPTQQQISEVLPNGEVNTRTNPVSPNGFLQRFYLQVFMPEAESQITNMFYNAISASDAFQPLYALNKETERPIFRGASALAPLISSYEILHSSLSLGVVYDKWSVLINIAEKYYERSLTKFHDVVSSSEGKKSSGAEWAKNQVLVSLLTKKIEHVAQSEGINITIMDDLQAQVKKEIEIVDKLKHERSLFYNELIFDPKKLVFLAQLCQSLNYVYKKISIASRVDQKSESTPTFGKGYQSQKKIQSILSYYRTLANECLILLRVEIITHIIYYLDLATRESSYCLSSVEDESATLPDQYILALNADLTSLYEKMLVYLLGYELSFLFDGVSYIMSNYLVVNSKYIRAFDIVGCHKMYKNIVCLQQNLTNISLTLEDGLDKAKLYYSLFENEIKRGELGYILKHIAENGVLFSYEEYKRMFDFSYKAASIEKGAGNAKDDVARATEYKSCISKLQSLMGKQTPISLP</sequence>
<dbReference type="InterPro" id="IPR039682">
    <property type="entry name" value="Sec8/EXOC4"/>
</dbReference>
<evidence type="ECO:0000256" key="5">
    <source>
        <dbReference type="ARBA" id="ARBA00022806"/>
    </source>
</evidence>
<gene>
    <name evidence="15" type="ORF">BB559_004731</name>
</gene>
<feature type="coiled-coil region" evidence="10">
    <location>
        <begin position="644"/>
        <end position="671"/>
    </location>
</feature>
<name>A0A2T9YD14_9FUNG</name>
<dbReference type="InterPro" id="IPR001650">
    <property type="entry name" value="Helicase_C-like"/>
</dbReference>
<evidence type="ECO:0000256" key="1">
    <source>
        <dbReference type="ARBA" id="ARBA00022448"/>
    </source>
</evidence>
<dbReference type="GO" id="GO:0003724">
    <property type="term" value="F:RNA helicase activity"/>
    <property type="evidence" value="ECO:0007669"/>
    <property type="project" value="InterPro"/>
</dbReference>
<evidence type="ECO:0000313" key="16">
    <source>
        <dbReference type="Proteomes" id="UP000245699"/>
    </source>
</evidence>